<evidence type="ECO:0000256" key="4">
    <source>
        <dbReference type="ARBA" id="ARBA00023136"/>
    </source>
</evidence>
<dbReference type="GO" id="GO:0000329">
    <property type="term" value="C:fungal-type vacuole membrane"/>
    <property type="evidence" value="ECO:0007669"/>
    <property type="project" value="TreeGrafter"/>
</dbReference>
<dbReference type="SUPFAM" id="SSF103473">
    <property type="entry name" value="MFS general substrate transporter"/>
    <property type="match status" value="1"/>
</dbReference>
<dbReference type="PANTHER" id="PTHR23501:SF67">
    <property type="entry name" value="MFS MULTIDRUG EFFLUX TRANSPORTER (EUROFUNG)"/>
    <property type="match status" value="1"/>
</dbReference>
<comment type="subcellular location">
    <subcellularLocation>
        <location evidence="1">Membrane</location>
        <topology evidence="1">Multi-pass membrane protein</topology>
    </subcellularLocation>
</comment>
<dbReference type="PANTHER" id="PTHR23501">
    <property type="entry name" value="MAJOR FACILITATOR SUPERFAMILY"/>
    <property type="match status" value="1"/>
</dbReference>
<feature type="region of interest" description="Disordered" evidence="5">
    <location>
        <begin position="72"/>
        <end position="124"/>
    </location>
</feature>
<sequence length="642" mass="68858">MQSSATENTPLLGESSNQGLEAPVYSTSSAVYGEAEEEPIHALITRYGSPGGGSLGLSGGIGIFGTSLTRRGSTVSLPPTTDTLRRPSRPTIQYRKPSLSPVLERSKHDDILNDSDDLSQDPEEHRRPTKFLYGVRDSQFWSCFIGVALVCFVACFDSTLMASSHPVITSYFDASNSASWLSTSFLLTSTAFQPMFGRISDTVGRKGPFVFSLTAFLLGTLWCALARSILQFILARAICGLGAAGALAMGTIIISDLVPLEARGGYLSFLNLASGVGSSLGAAMGGFLAETLGWRWEFGIQVPAIALCVVVAYFSTPPALGPMLSRTSQVSQTFVETLLSFDLAGSALLTSSVTFLILALNLGGNMLPWDSPFIILSFVLFFALGTALIYVEHRAAKPVMPLHMLFNKPQGNLIFSNFLACMTMNTILFNLPLYFQAVLLDTPTRSGTRLIVPFLANMVASFATGNFISHSLRFRPTLIFGSVLIVAGSIALTVMPHNLPTALYSWLTALATGGQGFNFPTISIAILAVSHPEDMAVATSTLILFRSLGTVMGVAVSSLVAQNGLNYFLERSVTGPRKSQIIQDVRLSVKAVRGLEGIARDQVINAYALTMRLTFAQGVVTAVAALLLILFVRLPRLNNPKK</sequence>
<gene>
    <name evidence="8" type="ORF">K402DRAFT_464505</name>
</gene>
<keyword evidence="9" id="KW-1185">Reference proteome</keyword>
<keyword evidence="3 6" id="KW-1133">Transmembrane helix</keyword>
<feature type="transmembrane region" description="Helical" evidence="6">
    <location>
        <begin position="412"/>
        <end position="435"/>
    </location>
</feature>
<proteinExistence type="predicted"/>
<feature type="transmembrane region" description="Helical" evidence="6">
    <location>
        <begin position="615"/>
        <end position="634"/>
    </location>
</feature>
<dbReference type="InterPro" id="IPR020846">
    <property type="entry name" value="MFS_dom"/>
</dbReference>
<dbReference type="AlphaFoldDB" id="A0A6G1GW62"/>
<dbReference type="Gene3D" id="1.20.1720.10">
    <property type="entry name" value="Multidrug resistance protein D"/>
    <property type="match status" value="1"/>
</dbReference>
<dbReference type="PROSITE" id="PS50850">
    <property type="entry name" value="MFS"/>
    <property type="match status" value="1"/>
</dbReference>
<feature type="transmembrane region" description="Helical" evidence="6">
    <location>
        <begin position="372"/>
        <end position="391"/>
    </location>
</feature>
<feature type="domain" description="Major facilitator superfamily (MFS) profile" evidence="7">
    <location>
        <begin position="143"/>
        <end position="636"/>
    </location>
</feature>
<feature type="transmembrane region" description="Helical" evidence="6">
    <location>
        <begin position="209"/>
        <end position="227"/>
    </location>
</feature>
<feature type="transmembrane region" description="Helical" evidence="6">
    <location>
        <begin position="503"/>
        <end position="529"/>
    </location>
</feature>
<feature type="transmembrane region" description="Helical" evidence="6">
    <location>
        <begin position="266"/>
        <end position="288"/>
    </location>
</feature>
<feature type="transmembrane region" description="Helical" evidence="6">
    <location>
        <begin position="140"/>
        <end position="160"/>
    </location>
</feature>
<protein>
    <submittedName>
        <fullName evidence="8">MFS general substrate transporter</fullName>
    </submittedName>
</protein>
<evidence type="ECO:0000256" key="2">
    <source>
        <dbReference type="ARBA" id="ARBA00022692"/>
    </source>
</evidence>
<evidence type="ECO:0000256" key="1">
    <source>
        <dbReference type="ARBA" id="ARBA00004141"/>
    </source>
</evidence>
<dbReference type="InterPro" id="IPR011701">
    <property type="entry name" value="MFS"/>
</dbReference>
<feature type="transmembrane region" description="Helical" evidence="6">
    <location>
        <begin position="477"/>
        <end position="497"/>
    </location>
</feature>
<dbReference type="Pfam" id="PF07690">
    <property type="entry name" value="MFS_1"/>
    <property type="match status" value="2"/>
</dbReference>
<reference evidence="8" key="1">
    <citation type="journal article" date="2020" name="Stud. Mycol.">
        <title>101 Dothideomycetes genomes: a test case for predicting lifestyles and emergence of pathogens.</title>
        <authorList>
            <person name="Haridas S."/>
            <person name="Albert R."/>
            <person name="Binder M."/>
            <person name="Bloem J."/>
            <person name="Labutti K."/>
            <person name="Salamov A."/>
            <person name="Andreopoulos B."/>
            <person name="Baker S."/>
            <person name="Barry K."/>
            <person name="Bills G."/>
            <person name="Bluhm B."/>
            <person name="Cannon C."/>
            <person name="Castanera R."/>
            <person name="Culley D."/>
            <person name="Daum C."/>
            <person name="Ezra D."/>
            <person name="Gonzalez J."/>
            <person name="Henrissat B."/>
            <person name="Kuo A."/>
            <person name="Liang C."/>
            <person name="Lipzen A."/>
            <person name="Lutzoni F."/>
            <person name="Magnuson J."/>
            <person name="Mondo S."/>
            <person name="Nolan M."/>
            <person name="Ohm R."/>
            <person name="Pangilinan J."/>
            <person name="Park H.-J."/>
            <person name="Ramirez L."/>
            <person name="Alfaro M."/>
            <person name="Sun H."/>
            <person name="Tritt A."/>
            <person name="Yoshinaga Y."/>
            <person name="Zwiers L.-H."/>
            <person name="Turgeon B."/>
            <person name="Goodwin S."/>
            <person name="Spatafora J."/>
            <person name="Crous P."/>
            <person name="Grigoriev I."/>
        </authorList>
    </citation>
    <scope>NUCLEOTIDE SEQUENCE</scope>
    <source>
        <strain evidence="8">CBS 113979</strain>
    </source>
</reference>
<dbReference type="OrthoDB" id="419537at2759"/>
<dbReference type="InterPro" id="IPR036259">
    <property type="entry name" value="MFS_trans_sf"/>
</dbReference>
<feature type="transmembrane region" description="Helical" evidence="6">
    <location>
        <begin position="300"/>
        <end position="320"/>
    </location>
</feature>
<feature type="transmembrane region" description="Helical" evidence="6">
    <location>
        <begin position="180"/>
        <end position="197"/>
    </location>
</feature>
<evidence type="ECO:0000313" key="8">
    <source>
        <dbReference type="EMBL" id="KAF1985165.1"/>
    </source>
</evidence>
<evidence type="ECO:0000256" key="6">
    <source>
        <dbReference type="SAM" id="Phobius"/>
    </source>
</evidence>
<organism evidence="8 9">
    <name type="scientific">Aulographum hederae CBS 113979</name>
    <dbReference type="NCBI Taxonomy" id="1176131"/>
    <lineage>
        <taxon>Eukaryota</taxon>
        <taxon>Fungi</taxon>
        <taxon>Dikarya</taxon>
        <taxon>Ascomycota</taxon>
        <taxon>Pezizomycotina</taxon>
        <taxon>Dothideomycetes</taxon>
        <taxon>Pleosporomycetidae</taxon>
        <taxon>Aulographales</taxon>
        <taxon>Aulographaceae</taxon>
    </lineage>
</organism>
<feature type="transmembrane region" description="Helical" evidence="6">
    <location>
        <begin position="233"/>
        <end position="254"/>
    </location>
</feature>
<evidence type="ECO:0000313" key="9">
    <source>
        <dbReference type="Proteomes" id="UP000800041"/>
    </source>
</evidence>
<feature type="compositionally biased region" description="Acidic residues" evidence="5">
    <location>
        <begin position="112"/>
        <end position="121"/>
    </location>
</feature>
<feature type="compositionally biased region" description="Polar residues" evidence="5">
    <location>
        <begin position="72"/>
        <end position="82"/>
    </location>
</feature>
<accession>A0A6G1GW62</accession>
<evidence type="ECO:0000259" key="7">
    <source>
        <dbReference type="PROSITE" id="PS50850"/>
    </source>
</evidence>
<evidence type="ECO:0000256" key="3">
    <source>
        <dbReference type="ARBA" id="ARBA00022989"/>
    </source>
</evidence>
<dbReference type="Proteomes" id="UP000800041">
    <property type="component" value="Unassembled WGS sequence"/>
</dbReference>
<keyword evidence="4 6" id="KW-0472">Membrane</keyword>
<feature type="transmembrane region" description="Helical" evidence="6">
    <location>
        <begin position="447"/>
        <end position="465"/>
    </location>
</feature>
<name>A0A6G1GW62_9PEZI</name>
<evidence type="ECO:0000256" key="5">
    <source>
        <dbReference type="SAM" id="MobiDB-lite"/>
    </source>
</evidence>
<dbReference type="Gene3D" id="1.20.1250.20">
    <property type="entry name" value="MFS general substrate transporter like domains"/>
    <property type="match status" value="1"/>
</dbReference>
<dbReference type="GO" id="GO:0015174">
    <property type="term" value="F:basic amino acid transmembrane transporter activity"/>
    <property type="evidence" value="ECO:0007669"/>
    <property type="project" value="TreeGrafter"/>
</dbReference>
<feature type="transmembrane region" description="Helical" evidence="6">
    <location>
        <begin position="541"/>
        <end position="561"/>
    </location>
</feature>
<dbReference type="EMBL" id="ML977163">
    <property type="protein sequence ID" value="KAF1985165.1"/>
    <property type="molecule type" value="Genomic_DNA"/>
</dbReference>
<keyword evidence="2 6" id="KW-0812">Transmembrane</keyword>
<feature type="transmembrane region" description="Helical" evidence="6">
    <location>
        <begin position="341"/>
        <end position="360"/>
    </location>
</feature>
<feature type="region of interest" description="Disordered" evidence="5">
    <location>
        <begin position="1"/>
        <end position="21"/>
    </location>
</feature>